<feature type="compositionally biased region" description="Pro residues" evidence="2">
    <location>
        <begin position="11"/>
        <end position="24"/>
    </location>
</feature>
<dbReference type="SUPFAM" id="SSF53474">
    <property type="entry name" value="alpha/beta-Hydrolases"/>
    <property type="match status" value="1"/>
</dbReference>
<reference evidence="5" key="2">
    <citation type="submission" date="2016-04" db="EMBL/GenBank/DDBJ databases">
        <title>Planomonospora sphaerica JCM9374 whole genome shotgun sequence.</title>
        <authorList>
            <person name="Suzuki T."/>
            <person name="Dohra H."/>
            <person name="Kodani S."/>
        </authorList>
    </citation>
    <scope>NUCLEOTIDE SEQUENCE [LARGE SCALE GENOMIC DNA]</scope>
    <source>
        <strain evidence="5">JCM 9374</strain>
    </source>
</reference>
<feature type="compositionally biased region" description="Gly residues" evidence="2">
    <location>
        <begin position="347"/>
        <end position="365"/>
    </location>
</feature>
<proteinExistence type="inferred from homology"/>
<dbReference type="AlphaFoldDB" id="A0A161MD85"/>
<dbReference type="RefSeq" id="WP_068900875.1">
    <property type="nucleotide sequence ID" value="NZ_BDCX01000013.1"/>
</dbReference>
<evidence type="ECO:0000313" key="4">
    <source>
        <dbReference type="EMBL" id="GAT69453.1"/>
    </source>
</evidence>
<sequence>MAIEPLSITRPTPPPTPHPDPPAGTAPALLCLPYAGGAAGAYHGLRGACGAVEVVAVQLPGRENRIAEPPEFSVPRLTDEIAPHTARPYALYGHSMGARIAFEVARELRRRGLPPPLRLYAGAAHPPDRRVPLAATADLPDEAFIDQLVRRAGAPEELRDVPELRELLLPVLRADFTWIKRYRYAPEPPLDVPVVAFAGLGDAEVPPGDMLGWARHTRAGFALRTLRGGHLFVRDGSAELARLITADLAGPGPGRGTDPPPVQDDEIHVRVFPDGEPPGTPGAGAGGPSRAVDRAGGLAVEATVRGGAVGAAVGLPAAYGAARAAARDAARDAFPGAAHGPVHGASPGAGRGGGSGDGPGDGLGPGEREQLADAAEEDRPWLELRARTARRALSRAGAHAQAAAGFPDLAAPGPWPADAGWQVTFLPLHTPLGEALAAVAEPRGRTRLSADVWTDR</sequence>
<name>A0A161MD85_9ACTN</name>
<dbReference type="InterPro" id="IPR012223">
    <property type="entry name" value="TEII"/>
</dbReference>
<dbReference type="GO" id="GO:0008610">
    <property type="term" value="P:lipid biosynthetic process"/>
    <property type="evidence" value="ECO:0007669"/>
    <property type="project" value="TreeGrafter"/>
</dbReference>
<feature type="compositionally biased region" description="Low complexity" evidence="2">
    <location>
        <begin position="335"/>
        <end position="346"/>
    </location>
</feature>
<accession>A0A161MD85</accession>
<evidence type="ECO:0000256" key="2">
    <source>
        <dbReference type="SAM" id="MobiDB-lite"/>
    </source>
</evidence>
<comment type="similarity">
    <text evidence="1">Belongs to the thioesterase family.</text>
</comment>
<gene>
    <name evidence="4" type="ORF">PS9374_05128</name>
</gene>
<dbReference type="STRING" id="161355.PS9374_05128"/>
<feature type="region of interest" description="Disordered" evidence="2">
    <location>
        <begin position="1"/>
        <end position="24"/>
    </location>
</feature>
<dbReference type="OrthoDB" id="8480037at2"/>
<comment type="caution">
    <text evidence="4">The sequence shown here is derived from an EMBL/GenBank/DDBJ whole genome shotgun (WGS) entry which is preliminary data.</text>
</comment>
<organism evidence="4 5">
    <name type="scientific">Planomonospora sphaerica</name>
    <dbReference type="NCBI Taxonomy" id="161355"/>
    <lineage>
        <taxon>Bacteria</taxon>
        <taxon>Bacillati</taxon>
        <taxon>Actinomycetota</taxon>
        <taxon>Actinomycetes</taxon>
        <taxon>Streptosporangiales</taxon>
        <taxon>Streptosporangiaceae</taxon>
        <taxon>Planomonospora</taxon>
    </lineage>
</organism>
<dbReference type="EMBL" id="BDCX01000013">
    <property type="protein sequence ID" value="GAT69453.1"/>
    <property type="molecule type" value="Genomic_DNA"/>
</dbReference>
<dbReference type="Pfam" id="PF00975">
    <property type="entry name" value="Thioesterase"/>
    <property type="match status" value="1"/>
</dbReference>
<evidence type="ECO:0000256" key="1">
    <source>
        <dbReference type="ARBA" id="ARBA00007169"/>
    </source>
</evidence>
<dbReference type="InterPro" id="IPR001031">
    <property type="entry name" value="Thioesterase"/>
</dbReference>
<evidence type="ECO:0000313" key="5">
    <source>
        <dbReference type="Proteomes" id="UP000077701"/>
    </source>
</evidence>
<evidence type="ECO:0000259" key="3">
    <source>
        <dbReference type="Pfam" id="PF00975"/>
    </source>
</evidence>
<protein>
    <submittedName>
        <fullName evidence="4">Thioesterase</fullName>
    </submittedName>
</protein>
<dbReference type="Proteomes" id="UP000077701">
    <property type="component" value="Unassembled WGS sequence"/>
</dbReference>
<feature type="domain" description="Thioesterase" evidence="3">
    <location>
        <begin position="28"/>
        <end position="246"/>
    </location>
</feature>
<feature type="compositionally biased region" description="Basic and acidic residues" evidence="2">
    <location>
        <begin position="366"/>
        <end position="382"/>
    </location>
</feature>
<feature type="region of interest" description="Disordered" evidence="2">
    <location>
        <begin position="248"/>
        <end position="292"/>
    </location>
</feature>
<feature type="region of interest" description="Disordered" evidence="2">
    <location>
        <begin position="335"/>
        <end position="382"/>
    </location>
</feature>
<dbReference type="PANTHER" id="PTHR11487:SF0">
    <property type="entry name" value="S-ACYL FATTY ACID SYNTHASE THIOESTERASE, MEDIUM CHAIN"/>
    <property type="match status" value="1"/>
</dbReference>
<reference evidence="4 5" key="1">
    <citation type="journal article" date="2016" name="Genome Announc.">
        <title>Draft Genome Sequence of Planomonospora sphaerica JCM9374, a Rare Actinomycete.</title>
        <authorList>
            <person name="Dohra H."/>
            <person name="Suzuki T."/>
            <person name="Inoue Y."/>
            <person name="Kodani S."/>
        </authorList>
    </citation>
    <scope>NUCLEOTIDE SEQUENCE [LARGE SCALE GENOMIC DNA]</scope>
    <source>
        <strain evidence="4 5">JCM 9374</strain>
    </source>
</reference>
<dbReference type="PANTHER" id="PTHR11487">
    <property type="entry name" value="THIOESTERASE"/>
    <property type="match status" value="1"/>
</dbReference>
<keyword evidence="5" id="KW-1185">Reference proteome</keyword>
<dbReference type="Gene3D" id="3.40.50.1820">
    <property type="entry name" value="alpha/beta hydrolase"/>
    <property type="match status" value="1"/>
</dbReference>
<dbReference type="InterPro" id="IPR029058">
    <property type="entry name" value="AB_hydrolase_fold"/>
</dbReference>